<dbReference type="Pfam" id="PF00665">
    <property type="entry name" value="rve"/>
    <property type="match status" value="1"/>
</dbReference>
<keyword evidence="6" id="KW-1185">Reference proteome</keyword>
<dbReference type="PANTHER" id="PTHR37984">
    <property type="entry name" value="PROTEIN CBG26694"/>
    <property type="match status" value="1"/>
</dbReference>
<feature type="domain" description="Integrase catalytic" evidence="4">
    <location>
        <begin position="581"/>
        <end position="741"/>
    </location>
</feature>
<dbReference type="PROSITE" id="PS50013">
    <property type="entry name" value="CHROMO_2"/>
    <property type="match status" value="1"/>
</dbReference>
<feature type="coiled-coil region" evidence="1">
    <location>
        <begin position="89"/>
        <end position="145"/>
    </location>
</feature>
<dbReference type="GO" id="GO:0015074">
    <property type="term" value="P:DNA integration"/>
    <property type="evidence" value="ECO:0007669"/>
    <property type="project" value="InterPro"/>
</dbReference>
<keyword evidence="1" id="KW-0175">Coiled coil</keyword>
<evidence type="ECO:0000313" key="6">
    <source>
        <dbReference type="Proteomes" id="UP001165121"/>
    </source>
</evidence>
<dbReference type="AlphaFoldDB" id="A0A9W6TTS1"/>
<gene>
    <name evidence="5" type="ORF">Pfra01_000204700</name>
</gene>
<evidence type="ECO:0000259" key="4">
    <source>
        <dbReference type="PROSITE" id="PS50994"/>
    </source>
</evidence>
<dbReference type="SUPFAM" id="SSF53098">
    <property type="entry name" value="Ribonuclease H-like"/>
    <property type="match status" value="1"/>
</dbReference>
<comment type="caution">
    <text evidence="5">The sequence shown here is derived from an EMBL/GenBank/DDBJ whole genome shotgun (WGS) entry which is preliminary data.</text>
</comment>
<dbReference type="InterPro" id="IPR050951">
    <property type="entry name" value="Retrovirus_Pol_polyprotein"/>
</dbReference>
<dbReference type="Proteomes" id="UP001165121">
    <property type="component" value="Unassembled WGS sequence"/>
</dbReference>
<accession>A0A9W6TTS1</accession>
<dbReference type="InterPro" id="IPR016197">
    <property type="entry name" value="Chromo-like_dom_sf"/>
</dbReference>
<dbReference type="SUPFAM" id="SSF54160">
    <property type="entry name" value="Chromo domain-like"/>
    <property type="match status" value="1"/>
</dbReference>
<dbReference type="InterPro" id="IPR000953">
    <property type="entry name" value="Chromo/chromo_shadow_dom"/>
</dbReference>
<reference evidence="5" key="1">
    <citation type="submission" date="2023-04" db="EMBL/GenBank/DDBJ databases">
        <title>Phytophthora fragariaefolia NBRC 109709.</title>
        <authorList>
            <person name="Ichikawa N."/>
            <person name="Sato H."/>
            <person name="Tonouchi N."/>
        </authorList>
    </citation>
    <scope>NUCLEOTIDE SEQUENCE</scope>
    <source>
        <strain evidence="5">NBRC 109709</strain>
    </source>
</reference>
<dbReference type="GO" id="GO:0003676">
    <property type="term" value="F:nucleic acid binding"/>
    <property type="evidence" value="ECO:0007669"/>
    <property type="project" value="InterPro"/>
</dbReference>
<dbReference type="Pfam" id="PF17921">
    <property type="entry name" value="Integrase_H2C2"/>
    <property type="match status" value="1"/>
</dbReference>
<dbReference type="PROSITE" id="PS50994">
    <property type="entry name" value="INTEGRASE"/>
    <property type="match status" value="1"/>
</dbReference>
<dbReference type="EMBL" id="BSXT01000162">
    <property type="protein sequence ID" value="GMF19487.1"/>
    <property type="molecule type" value="Genomic_DNA"/>
</dbReference>
<evidence type="ECO:0000313" key="5">
    <source>
        <dbReference type="EMBL" id="GMF19487.1"/>
    </source>
</evidence>
<dbReference type="InterPro" id="IPR036397">
    <property type="entry name" value="RNaseH_sf"/>
</dbReference>
<feature type="compositionally biased region" description="Polar residues" evidence="2">
    <location>
        <begin position="409"/>
        <end position="426"/>
    </location>
</feature>
<proteinExistence type="predicted"/>
<dbReference type="InterPro" id="IPR001584">
    <property type="entry name" value="Integrase_cat-core"/>
</dbReference>
<name>A0A9W6TTS1_9STRA</name>
<evidence type="ECO:0000259" key="3">
    <source>
        <dbReference type="PROSITE" id="PS50013"/>
    </source>
</evidence>
<dbReference type="Gene3D" id="1.10.340.70">
    <property type="match status" value="1"/>
</dbReference>
<dbReference type="Gene3D" id="3.30.420.10">
    <property type="entry name" value="Ribonuclease H-like superfamily/Ribonuclease H"/>
    <property type="match status" value="1"/>
</dbReference>
<evidence type="ECO:0000256" key="1">
    <source>
        <dbReference type="SAM" id="Coils"/>
    </source>
</evidence>
<feature type="region of interest" description="Disordered" evidence="2">
    <location>
        <begin position="395"/>
        <end position="426"/>
    </location>
</feature>
<sequence>MGLTNSTRHPGVASRMEEADEAMDPRMAGGMPIAVYPPLPPFGDHELQLQEMTTRTAVFQGGETRRQVEALAQHAAAVQQTTVEQPGQVQRQQDRLAAQTSEYLQAQNDRQSALLEQQQVMRRQMEEHRQYLEEQYRLLKAAEAAVGAQGQRLESLAEAVQPHRQARWGAFEHGAATPAEPRPTEAPVVTVAASTNLPVPLIYRGNSKKEKRDFMDSYAIYTRRVMALKQGTQAKMFVMPLSACIEQGTMVRICGFELFKDEKDVSESEWRDYFLSARQPDNTAYKTQDKVVKSLCMDVELQDAESRLSRLMADFYEVIDRLNMEDIVQTEPKKVVGYLVEALRPHAFRASVKDQLGRQTHKQTKSNIQTFLKWLRGELDGFMRFEAHIASQPMPHPALKGSQRFGLAQQPNKPAEQQNKTSKTTHGVLQCPDIASPAEVKDIYEKTTGRKVLKPVLAVTSGSAEGSGSCEHLAGNVAAQAEAGPPPPGLVQDAADSLWRDDKRRIWIPDDATAPQVRIGAVGHFGVAGHRGISTTQTQIALHFCWTDMNNDIEFFVRRCLHCASTTGGPPHPRVLGEAMHAERPNELIHWDYLHMGESESGEVYILVIKDDASKFVQLLPCVAADADTTFVCLLDSFATFGVCRTWVSDQGTHFKYTTIAALQHALAHHHFTTARCPWANGTVEVVMRETLRCCRALLSEWMLQPRGWPRVVKILQMVLNNTPSPALGGVAPITAIMGLAAMGPSDSIAVPGALVSVTLESIQATQRQNVVKLQTALEDLHRWVSKANKATRAAGRSTMNNKKGAAMAQFDIGDYVLYADVWQHTRRKLRVKWCGPAQVTATVSNWIFEIENLITGQRREAHASRLKFYADASMDVSEDLLRHVAHNSEGHVVAELLNARYNPTLKQHEIEVRWRELSEAEDSWEPVITLLQDVRTVVWAFVKKYSQRSAVRALRKALRLD</sequence>
<dbReference type="OrthoDB" id="78677at2759"/>
<protein>
    <submittedName>
        <fullName evidence="5">Unnamed protein product</fullName>
    </submittedName>
</protein>
<dbReference type="PANTHER" id="PTHR37984:SF5">
    <property type="entry name" value="PROTEIN NYNRIN-LIKE"/>
    <property type="match status" value="1"/>
</dbReference>
<evidence type="ECO:0000256" key="2">
    <source>
        <dbReference type="SAM" id="MobiDB-lite"/>
    </source>
</evidence>
<feature type="domain" description="Chromo" evidence="3">
    <location>
        <begin position="892"/>
        <end position="954"/>
    </location>
</feature>
<dbReference type="InterPro" id="IPR012337">
    <property type="entry name" value="RNaseH-like_sf"/>
</dbReference>
<organism evidence="5 6">
    <name type="scientific">Phytophthora fragariaefolia</name>
    <dbReference type="NCBI Taxonomy" id="1490495"/>
    <lineage>
        <taxon>Eukaryota</taxon>
        <taxon>Sar</taxon>
        <taxon>Stramenopiles</taxon>
        <taxon>Oomycota</taxon>
        <taxon>Peronosporomycetes</taxon>
        <taxon>Peronosporales</taxon>
        <taxon>Peronosporaceae</taxon>
        <taxon>Phytophthora</taxon>
    </lineage>
</organism>
<dbReference type="InterPro" id="IPR041588">
    <property type="entry name" value="Integrase_H2C2"/>
</dbReference>